<accession>A0A397T6S3</accession>
<feature type="domain" description="Methyltransferase" evidence="1">
    <location>
        <begin position="55"/>
        <end position="149"/>
    </location>
</feature>
<evidence type="ECO:0000259" key="1">
    <source>
        <dbReference type="Pfam" id="PF13649"/>
    </source>
</evidence>
<name>A0A397T6S3_9GLOM</name>
<dbReference type="GO" id="GO:0008168">
    <property type="term" value="F:methyltransferase activity"/>
    <property type="evidence" value="ECO:0007669"/>
    <property type="project" value="UniProtKB-KW"/>
</dbReference>
<dbReference type="CDD" id="cd02440">
    <property type="entry name" value="AdoMet_MTases"/>
    <property type="match status" value="1"/>
</dbReference>
<dbReference type="SUPFAM" id="SSF53335">
    <property type="entry name" value="S-adenosyl-L-methionine-dependent methyltransferases"/>
    <property type="match status" value="1"/>
</dbReference>
<comment type="caution">
    <text evidence="2">The sequence shown here is derived from an EMBL/GenBank/DDBJ whole genome shotgun (WGS) entry which is preliminary data.</text>
</comment>
<dbReference type="InterPro" id="IPR041698">
    <property type="entry name" value="Methyltransf_25"/>
</dbReference>
<proteinExistence type="predicted"/>
<sequence length="282" mass="32842">MDGRRFYNISSYILPSDYIEVKRTEFAHELYKRHWRGNFSSPVEELLESSKGGRVLDCGCGSGKWPYEMAIKYPNSTFIGLDMVPIFSKIDNENKPSNLGFLEFNICNGLPFQNATFDFLFQRSMIISLNKSQWKIILNEFARTIKPGGWLELMEIQINEIDLTKTAKLFQQSLNRYLKINNHYQFHDFPFYQLIRSTNRFNSIKLIQKKVAVGSWGGEFGLKVADVLVGVYEGMKPTLKHIMNVTDLEYDELLHKLSKELKSPFNDSMYITTLRVIAMRNR</sequence>
<dbReference type="PANTHER" id="PTHR43591:SF24">
    <property type="entry name" value="2-METHOXY-6-POLYPRENYL-1,4-BENZOQUINOL METHYLASE, MITOCHONDRIAL"/>
    <property type="match status" value="1"/>
</dbReference>
<reference evidence="2 3" key="1">
    <citation type="submission" date="2018-06" db="EMBL/GenBank/DDBJ databases">
        <title>Comparative genomics reveals the genomic features of Rhizophagus irregularis, R. cerebriforme, R. diaphanum and Gigaspora rosea, and their symbiotic lifestyle signature.</title>
        <authorList>
            <person name="Morin E."/>
            <person name="San Clemente H."/>
            <person name="Chen E.C.H."/>
            <person name="De La Providencia I."/>
            <person name="Hainaut M."/>
            <person name="Kuo A."/>
            <person name="Kohler A."/>
            <person name="Murat C."/>
            <person name="Tang N."/>
            <person name="Roy S."/>
            <person name="Loubradou J."/>
            <person name="Henrissat B."/>
            <person name="Grigoriev I.V."/>
            <person name="Corradi N."/>
            <person name="Roux C."/>
            <person name="Martin F.M."/>
        </authorList>
    </citation>
    <scope>NUCLEOTIDE SEQUENCE [LARGE SCALE GENOMIC DNA]</scope>
    <source>
        <strain evidence="2 3">DAOM 227022</strain>
    </source>
</reference>
<dbReference type="OrthoDB" id="2013972at2759"/>
<keyword evidence="2" id="KW-0808">Transferase</keyword>
<organism evidence="2 3">
    <name type="scientific">Glomus cerebriforme</name>
    <dbReference type="NCBI Taxonomy" id="658196"/>
    <lineage>
        <taxon>Eukaryota</taxon>
        <taxon>Fungi</taxon>
        <taxon>Fungi incertae sedis</taxon>
        <taxon>Mucoromycota</taxon>
        <taxon>Glomeromycotina</taxon>
        <taxon>Glomeromycetes</taxon>
        <taxon>Glomerales</taxon>
        <taxon>Glomeraceae</taxon>
        <taxon>Glomus</taxon>
    </lineage>
</organism>
<dbReference type="EMBL" id="QKYT01000094">
    <property type="protein sequence ID" value="RIA93893.1"/>
    <property type="molecule type" value="Genomic_DNA"/>
</dbReference>
<gene>
    <name evidence="2" type="ORF">C1645_722319</name>
</gene>
<keyword evidence="3" id="KW-1185">Reference proteome</keyword>
<dbReference type="Pfam" id="PF13649">
    <property type="entry name" value="Methyltransf_25"/>
    <property type="match status" value="1"/>
</dbReference>
<dbReference type="InterPro" id="IPR029063">
    <property type="entry name" value="SAM-dependent_MTases_sf"/>
</dbReference>
<dbReference type="Proteomes" id="UP000265703">
    <property type="component" value="Unassembled WGS sequence"/>
</dbReference>
<dbReference type="GO" id="GO:0032259">
    <property type="term" value="P:methylation"/>
    <property type="evidence" value="ECO:0007669"/>
    <property type="project" value="UniProtKB-KW"/>
</dbReference>
<keyword evidence="2" id="KW-0489">Methyltransferase</keyword>
<evidence type="ECO:0000313" key="2">
    <source>
        <dbReference type="EMBL" id="RIA93893.1"/>
    </source>
</evidence>
<evidence type="ECO:0000313" key="3">
    <source>
        <dbReference type="Proteomes" id="UP000265703"/>
    </source>
</evidence>
<dbReference type="Gene3D" id="3.40.50.150">
    <property type="entry name" value="Vaccinia Virus protein VP39"/>
    <property type="match status" value="1"/>
</dbReference>
<dbReference type="STRING" id="658196.A0A397T6S3"/>
<dbReference type="AlphaFoldDB" id="A0A397T6S3"/>
<dbReference type="PANTHER" id="PTHR43591">
    <property type="entry name" value="METHYLTRANSFERASE"/>
    <property type="match status" value="1"/>
</dbReference>
<protein>
    <submittedName>
        <fullName evidence="2">S-adenosyl-L-methionine-dependent methyltransferase</fullName>
    </submittedName>
</protein>